<dbReference type="AlphaFoldDB" id="A0A8K0NRL0"/>
<evidence type="ECO:0000313" key="2">
    <source>
        <dbReference type="EMBL" id="KAG8222110.1"/>
    </source>
</evidence>
<sequence length="433" mass="48338">MMSHSAAIIFNFFPLLHFMLRRHNDAAWNIRTFLRNQILNFDFSADLRKVEPWSRSNWSHTDLLRMREGMVGAQLWSAFVPCRSQHMDAVQIALEQVDLLRRLIRLHSKHLHLVSTSEEVWEAHRLGRIASILGIEGGHAIGNSLAILRSFYDLGVRLLTLTHACNTPWADCSSAGEVKAFGSSLPEDHQPGLTEFGKVVVHEMNRLGMIVDLAHTSYATMREVLTVSQAPVVFSHTASHALCPTPRNLPDDILKLVAKNGGVVMVSFYSHFLTCNETSTMDDVIAHINHIRSVAGIDHIGIGSGFDGIDRTPIGLEDVSRYPHLFARLINPNNTMNTALPTSASSSTTVLPHWDENDVKKLAGLNFLRVLTAVEEVRSRWKEKSVLESEENLPEAFLEGRAQCISSISMLSENGHRTNQSVPQLPDAQWALP</sequence>
<dbReference type="InterPro" id="IPR000180">
    <property type="entry name" value="Dipep_AS"/>
</dbReference>
<comment type="caution">
    <text evidence="2">The sequence shown here is derived from an EMBL/GenBank/DDBJ whole genome shotgun (WGS) entry which is preliminary data.</text>
</comment>
<comment type="cofactor">
    <cofactor evidence="1">
        <name>Zn(2+)</name>
        <dbReference type="ChEBI" id="CHEBI:29105"/>
    </cofactor>
</comment>
<protein>
    <recommendedName>
        <fullName evidence="1">Dipeptidase</fullName>
        <ecNumber evidence="1">3.4.13.19</ecNumber>
    </recommendedName>
</protein>
<dbReference type="PANTHER" id="PTHR10443:SF12">
    <property type="entry name" value="DIPEPTIDASE"/>
    <property type="match status" value="1"/>
</dbReference>
<organism evidence="2 3">
    <name type="scientific">Ladona fulva</name>
    <name type="common">Scarce chaser dragonfly</name>
    <name type="synonym">Libellula fulva</name>
    <dbReference type="NCBI Taxonomy" id="123851"/>
    <lineage>
        <taxon>Eukaryota</taxon>
        <taxon>Metazoa</taxon>
        <taxon>Ecdysozoa</taxon>
        <taxon>Arthropoda</taxon>
        <taxon>Hexapoda</taxon>
        <taxon>Insecta</taxon>
        <taxon>Pterygota</taxon>
        <taxon>Palaeoptera</taxon>
        <taxon>Odonata</taxon>
        <taxon>Epiprocta</taxon>
        <taxon>Anisoptera</taxon>
        <taxon>Libelluloidea</taxon>
        <taxon>Libellulidae</taxon>
        <taxon>Ladona</taxon>
    </lineage>
</organism>
<dbReference type="GO" id="GO:0046872">
    <property type="term" value="F:metal ion binding"/>
    <property type="evidence" value="ECO:0007669"/>
    <property type="project" value="UniProtKB-UniRule"/>
</dbReference>
<feature type="signal peptide" evidence="1">
    <location>
        <begin position="1"/>
        <end position="18"/>
    </location>
</feature>
<keyword evidence="1" id="KW-0336">GPI-anchor</keyword>
<dbReference type="InterPro" id="IPR032466">
    <property type="entry name" value="Metal_Hydrolase"/>
</dbReference>
<keyword evidence="1" id="KW-0378">Hydrolase</keyword>
<dbReference type="PROSITE" id="PS00869">
    <property type="entry name" value="RENAL_DIPEPTIDASE_1"/>
    <property type="match status" value="1"/>
</dbReference>
<dbReference type="GO" id="GO:0098552">
    <property type="term" value="C:side of membrane"/>
    <property type="evidence" value="ECO:0007669"/>
    <property type="project" value="UniProtKB-KW"/>
</dbReference>
<name>A0A8K0NRL0_LADFU</name>
<dbReference type="GO" id="GO:0070573">
    <property type="term" value="F:metallodipeptidase activity"/>
    <property type="evidence" value="ECO:0007669"/>
    <property type="project" value="InterPro"/>
</dbReference>
<dbReference type="Pfam" id="PF01244">
    <property type="entry name" value="Peptidase_M19"/>
    <property type="match status" value="1"/>
</dbReference>
<keyword evidence="1" id="KW-0862">Zinc</keyword>
<reference evidence="2" key="2">
    <citation type="submission" date="2017-10" db="EMBL/GenBank/DDBJ databases">
        <title>Ladona fulva Genome sequencing and assembly.</title>
        <authorList>
            <person name="Murali S."/>
            <person name="Richards S."/>
            <person name="Bandaranaike D."/>
            <person name="Bellair M."/>
            <person name="Blankenburg K."/>
            <person name="Chao H."/>
            <person name="Dinh H."/>
            <person name="Doddapaneni H."/>
            <person name="Dugan-Rocha S."/>
            <person name="Elkadiri S."/>
            <person name="Gnanaolivu R."/>
            <person name="Hernandez B."/>
            <person name="Skinner E."/>
            <person name="Javaid M."/>
            <person name="Lee S."/>
            <person name="Li M."/>
            <person name="Ming W."/>
            <person name="Munidasa M."/>
            <person name="Muniz J."/>
            <person name="Nguyen L."/>
            <person name="Hughes D."/>
            <person name="Osuji N."/>
            <person name="Pu L.-L."/>
            <person name="Puazo M."/>
            <person name="Qu C."/>
            <person name="Quiroz J."/>
            <person name="Raj R."/>
            <person name="Weissenberger G."/>
            <person name="Xin Y."/>
            <person name="Zou X."/>
            <person name="Han Y."/>
            <person name="Worley K."/>
            <person name="Muzny D."/>
            <person name="Gibbs R."/>
        </authorList>
    </citation>
    <scope>NUCLEOTIDE SEQUENCE</scope>
    <source>
        <strain evidence="2">Sampled in the wild</strain>
    </source>
</reference>
<dbReference type="PANTHER" id="PTHR10443">
    <property type="entry name" value="MICROSOMAL DIPEPTIDASE"/>
    <property type="match status" value="1"/>
</dbReference>
<evidence type="ECO:0000256" key="1">
    <source>
        <dbReference type="RuleBase" id="RU341113"/>
    </source>
</evidence>
<dbReference type="GO" id="GO:0006508">
    <property type="term" value="P:proteolysis"/>
    <property type="evidence" value="ECO:0007669"/>
    <property type="project" value="UniProtKB-KW"/>
</dbReference>
<comment type="subcellular location">
    <subcellularLocation>
        <location evidence="1">Membrane</location>
        <topology evidence="1">Lipid-anchor</topology>
        <topology evidence="1">GPI-anchor</topology>
    </subcellularLocation>
</comment>
<feature type="chain" id="PRO_5035487630" description="Dipeptidase" evidence="1">
    <location>
        <begin position="19"/>
        <end position="433"/>
    </location>
</feature>
<keyword evidence="1" id="KW-0482">Metalloprotease</keyword>
<comment type="catalytic activity">
    <reaction evidence="1">
        <text>an L-aminoacyl-L-amino acid + H2O = 2 an L-alpha-amino acid</text>
        <dbReference type="Rhea" id="RHEA:48940"/>
        <dbReference type="ChEBI" id="CHEBI:15377"/>
        <dbReference type="ChEBI" id="CHEBI:59869"/>
        <dbReference type="ChEBI" id="CHEBI:77460"/>
        <dbReference type="EC" id="3.4.13.19"/>
    </reaction>
</comment>
<keyword evidence="1" id="KW-1015">Disulfide bond</keyword>
<dbReference type="Gene3D" id="3.20.20.140">
    <property type="entry name" value="Metal-dependent hydrolases"/>
    <property type="match status" value="1"/>
</dbReference>
<keyword evidence="1" id="KW-0325">Glycoprotein</keyword>
<keyword evidence="1" id="KW-0449">Lipoprotein</keyword>
<keyword evidence="1" id="KW-0479">Metal-binding</keyword>
<keyword evidence="1" id="KW-0732">Signal</keyword>
<evidence type="ECO:0000313" key="3">
    <source>
        <dbReference type="Proteomes" id="UP000792457"/>
    </source>
</evidence>
<comment type="similarity">
    <text evidence="1">Belongs to the metallo-dependent hydrolases superfamily. Peptidase M19 family.</text>
</comment>
<dbReference type="EMBL" id="KZ308123">
    <property type="protein sequence ID" value="KAG8222110.1"/>
    <property type="molecule type" value="Genomic_DNA"/>
</dbReference>
<gene>
    <name evidence="2" type="ORF">J437_LFUL000874</name>
</gene>
<dbReference type="PROSITE" id="PS51365">
    <property type="entry name" value="RENAL_DIPEPTIDASE_2"/>
    <property type="match status" value="1"/>
</dbReference>
<keyword evidence="1" id="KW-0472">Membrane</keyword>
<keyword evidence="1" id="KW-0224">Dipeptidase</keyword>
<keyword evidence="1" id="KW-0645">Protease</keyword>
<dbReference type="SUPFAM" id="SSF51556">
    <property type="entry name" value="Metallo-dependent hydrolases"/>
    <property type="match status" value="1"/>
</dbReference>
<keyword evidence="3" id="KW-1185">Reference proteome</keyword>
<dbReference type="EC" id="3.4.13.19" evidence="1"/>
<proteinExistence type="inferred from homology"/>
<dbReference type="Proteomes" id="UP000792457">
    <property type="component" value="Unassembled WGS sequence"/>
</dbReference>
<comment type="subunit">
    <text evidence="1">Homodimer; disulfide-linked.</text>
</comment>
<accession>A0A8K0NRL0</accession>
<dbReference type="OrthoDB" id="445695at2759"/>
<reference evidence="2" key="1">
    <citation type="submission" date="2013-04" db="EMBL/GenBank/DDBJ databases">
        <authorList>
            <person name="Qu J."/>
            <person name="Murali S.C."/>
            <person name="Bandaranaike D."/>
            <person name="Bellair M."/>
            <person name="Blankenburg K."/>
            <person name="Chao H."/>
            <person name="Dinh H."/>
            <person name="Doddapaneni H."/>
            <person name="Downs B."/>
            <person name="Dugan-Rocha S."/>
            <person name="Elkadiri S."/>
            <person name="Gnanaolivu R.D."/>
            <person name="Hernandez B."/>
            <person name="Javaid M."/>
            <person name="Jayaseelan J.C."/>
            <person name="Lee S."/>
            <person name="Li M."/>
            <person name="Ming W."/>
            <person name="Munidasa M."/>
            <person name="Muniz J."/>
            <person name="Nguyen L."/>
            <person name="Ongeri F."/>
            <person name="Osuji N."/>
            <person name="Pu L.-L."/>
            <person name="Puazo M."/>
            <person name="Qu C."/>
            <person name="Quiroz J."/>
            <person name="Raj R."/>
            <person name="Weissenberger G."/>
            <person name="Xin Y."/>
            <person name="Zou X."/>
            <person name="Han Y."/>
            <person name="Richards S."/>
            <person name="Worley K."/>
            <person name="Muzny D."/>
            <person name="Gibbs R."/>
        </authorList>
    </citation>
    <scope>NUCLEOTIDE SEQUENCE</scope>
    <source>
        <strain evidence="2">Sampled in the wild</strain>
    </source>
</reference>
<dbReference type="CDD" id="cd01301">
    <property type="entry name" value="rDP_like"/>
    <property type="match status" value="1"/>
</dbReference>
<dbReference type="InterPro" id="IPR008257">
    <property type="entry name" value="Pept_M19"/>
</dbReference>